<dbReference type="RefSeq" id="WP_117444192.1">
    <property type="nucleotide sequence ID" value="NZ_JAJFEN010000025.1"/>
</dbReference>
<feature type="domain" description="EAL" evidence="1">
    <location>
        <begin position="209"/>
        <end position="464"/>
    </location>
</feature>
<evidence type="ECO:0000259" key="2">
    <source>
        <dbReference type="PROSITE" id="PS50887"/>
    </source>
</evidence>
<evidence type="ECO:0000313" key="4">
    <source>
        <dbReference type="Proteomes" id="UP000260025"/>
    </source>
</evidence>
<dbReference type="EMBL" id="QVEV01000031">
    <property type="protein sequence ID" value="RGC12394.1"/>
    <property type="molecule type" value="Genomic_DNA"/>
</dbReference>
<dbReference type="CDD" id="cd01949">
    <property type="entry name" value="GGDEF"/>
    <property type="match status" value="1"/>
</dbReference>
<dbReference type="InterPro" id="IPR050706">
    <property type="entry name" value="Cyclic-di-GMP_PDE-like"/>
</dbReference>
<reference evidence="3 4" key="1">
    <citation type="submission" date="2018-08" db="EMBL/GenBank/DDBJ databases">
        <title>A genome reference for cultivated species of the human gut microbiota.</title>
        <authorList>
            <person name="Zou Y."/>
            <person name="Xue W."/>
            <person name="Luo G."/>
        </authorList>
    </citation>
    <scope>NUCLEOTIDE SEQUENCE [LARGE SCALE GENOMIC DNA]</scope>
    <source>
        <strain evidence="3 4">OF01-2LB</strain>
    </source>
</reference>
<dbReference type="Pfam" id="PF00563">
    <property type="entry name" value="EAL"/>
    <property type="match status" value="1"/>
</dbReference>
<dbReference type="Gene3D" id="3.30.70.270">
    <property type="match status" value="1"/>
</dbReference>
<dbReference type="CDD" id="cd01948">
    <property type="entry name" value="EAL"/>
    <property type="match status" value="1"/>
</dbReference>
<dbReference type="Pfam" id="PF00990">
    <property type="entry name" value="GGDEF"/>
    <property type="match status" value="1"/>
</dbReference>
<sequence>MRHMEIIPDDLQCAFALLLILLLLILAFLAGAYLANRASWHGKFLHDPLTKGMKLVHFQNRVKRLLDKKPAIAATLVLLNIDHFQRINHRYGMQQGDAVLRLVYKVLHQHLGSGEFLARGEGDSFFLFLRTRDEKQLQNRIDEMQKTLTIQTAHRQPIIRLRQGACLIDGTQRDVAVLLDRAKLALRQYVSGKGCVFYSSALLEAMQYEELLSSLFESSLRQHEFQLYLQPKVTLKTNRCRHAEALVRWQHPRMGTIYPSSFIPVFEKNGNILELDRYMFEEVCRYLHACNAANKEQQMISINVSRRHFQNPAFLAEYAEIKERYGIADGQIELELTESIFFNEEQIALVKQAVHEMHQLGFRCSLDDFGSGFSSLGLLKSFDVDAIKLDRVFFEDIEQKKTQDILHCLIELAHRLHIQVVAEGIETKEQLAFLRTTTCDMVQGYYYARPLPAAAFTTWLQQFHTCREVGQVEL</sequence>
<dbReference type="SUPFAM" id="SSF141868">
    <property type="entry name" value="EAL domain-like"/>
    <property type="match status" value="1"/>
</dbReference>
<dbReference type="InterPro" id="IPR043128">
    <property type="entry name" value="Rev_trsase/Diguanyl_cyclase"/>
</dbReference>
<feature type="domain" description="GGDEF" evidence="2">
    <location>
        <begin position="72"/>
        <end position="201"/>
    </location>
</feature>
<dbReference type="SMART" id="SM00052">
    <property type="entry name" value="EAL"/>
    <property type="match status" value="1"/>
</dbReference>
<dbReference type="InterPro" id="IPR035919">
    <property type="entry name" value="EAL_sf"/>
</dbReference>
<comment type="caution">
    <text evidence="3">The sequence shown here is derived from an EMBL/GenBank/DDBJ whole genome shotgun (WGS) entry which is preliminary data.</text>
</comment>
<evidence type="ECO:0000313" key="3">
    <source>
        <dbReference type="EMBL" id="RGC12394.1"/>
    </source>
</evidence>
<dbReference type="InterPro" id="IPR029787">
    <property type="entry name" value="Nucleotide_cyclase"/>
</dbReference>
<dbReference type="PANTHER" id="PTHR33121">
    <property type="entry name" value="CYCLIC DI-GMP PHOSPHODIESTERASE PDEF"/>
    <property type="match status" value="1"/>
</dbReference>
<dbReference type="PANTHER" id="PTHR33121:SF70">
    <property type="entry name" value="SIGNALING PROTEIN YKOW"/>
    <property type="match status" value="1"/>
</dbReference>
<dbReference type="AlphaFoldDB" id="A0A3E2VPC3"/>
<accession>A0A3E2VPC3</accession>
<dbReference type="NCBIfam" id="TIGR00254">
    <property type="entry name" value="GGDEF"/>
    <property type="match status" value="1"/>
</dbReference>
<dbReference type="PROSITE" id="PS50883">
    <property type="entry name" value="EAL"/>
    <property type="match status" value="1"/>
</dbReference>
<dbReference type="Gene3D" id="3.20.20.450">
    <property type="entry name" value="EAL domain"/>
    <property type="match status" value="1"/>
</dbReference>
<dbReference type="InterPro" id="IPR000160">
    <property type="entry name" value="GGDEF_dom"/>
</dbReference>
<dbReference type="InterPro" id="IPR001633">
    <property type="entry name" value="EAL_dom"/>
</dbReference>
<proteinExistence type="predicted"/>
<evidence type="ECO:0000259" key="1">
    <source>
        <dbReference type="PROSITE" id="PS50883"/>
    </source>
</evidence>
<organism evidence="3 4">
    <name type="scientific">Clostridium innocuum</name>
    <dbReference type="NCBI Taxonomy" id="1522"/>
    <lineage>
        <taxon>Bacteria</taxon>
        <taxon>Bacillati</taxon>
        <taxon>Bacillota</taxon>
        <taxon>Clostridia</taxon>
        <taxon>Eubacteriales</taxon>
        <taxon>Clostridiaceae</taxon>
        <taxon>Clostridium</taxon>
    </lineage>
</organism>
<dbReference type="SMART" id="SM00267">
    <property type="entry name" value="GGDEF"/>
    <property type="match status" value="1"/>
</dbReference>
<protein>
    <submittedName>
        <fullName evidence="3">Bifunctional diguanylate cyclase/phosphodiesterase</fullName>
    </submittedName>
</protein>
<name>A0A3E2VPC3_CLOIN</name>
<dbReference type="Proteomes" id="UP000260025">
    <property type="component" value="Unassembled WGS sequence"/>
</dbReference>
<dbReference type="OrthoDB" id="9762141at2"/>
<dbReference type="PROSITE" id="PS50887">
    <property type="entry name" value="GGDEF"/>
    <property type="match status" value="1"/>
</dbReference>
<dbReference type="GO" id="GO:0071111">
    <property type="term" value="F:cyclic-guanylate-specific phosphodiesterase activity"/>
    <property type="evidence" value="ECO:0007669"/>
    <property type="project" value="InterPro"/>
</dbReference>
<dbReference type="SUPFAM" id="SSF55073">
    <property type="entry name" value="Nucleotide cyclase"/>
    <property type="match status" value="1"/>
</dbReference>
<gene>
    <name evidence="3" type="ORF">DXA38_16850</name>
</gene>